<comment type="caution">
    <text evidence="2">The sequence shown here is derived from an EMBL/GenBank/DDBJ whole genome shotgun (WGS) entry which is preliminary data.</text>
</comment>
<accession>A0A6N9YMA3</accession>
<protein>
    <submittedName>
        <fullName evidence="2">Uncharacterized protein</fullName>
    </submittedName>
</protein>
<feature type="compositionally biased region" description="Acidic residues" evidence="1">
    <location>
        <begin position="47"/>
        <end position="76"/>
    </location>
</feature>
<reference evidence="2 3" key="1">
    <citation type="submission" date="2020-02" db="EMBL/GenBank/DDBJ databases">
        <authorList>
            <person name="Li X.-J."/>
            <person name="Feng X.-M."/>
        </authorList>
    </citation>
    <scope>NUCLEOTIDE SEQUENCE [LARGE SCALE GENOMIC DNA]</scope>
    <source>
        <strain evidence="2 3">CGMCC 4.7225</strain>
    </source>
</reference>
<keyword evidence="3" id="KW-1185">Reference proteome</keyword>
<gene>
    <name evidence="2" type="ORF">G1H11_12685</name>
</gene>
<evidence type="ECO:0000313" key="2">
    <source>
        <dbReference type="EMBL" id="NED96166.1"/>
    </source>
</evidence>
<proteinExistence type="predicted"/>
<sequence>MSSRASGGTLAAFLIFAAIIGFAGGAYLGTQSGDAEPNSAPTLSGDADADGDAAADGNTDEPEGDEEEPNEDDEPAGDGSLTFSLSQSSAAAGSRIDYSGRLGSGEEGVTLQIQRSIDGGEWEDFPVSRDTGANGEFSGYLETGRSGSNSFRVVRADDSSVVSEPATVEIQ</sequence>
<organism evidence="2 3">
    <name type="scientific">Phytoactinopolyspora alkaliphila</name>
    <dbReference type="NCBI Taxonomy" id="1783498"/>
    <lineage>
        <taxon>Bacteria</taxon>
        <taxon>Bacillati</taxon>
        <taxon>Actinomycetota</taxon>
        <taxon>Actinomycetes</taxon>
        <taxon>Jiangellales</taxon>
        <taxon>Jiangellaceae</taxon>
        <taxon>Phytoactinopolyspora</taxon>
    </lineage>
</organism>
<dbReference type="EMBL" id="JAAGOB010000006">
    <property type="protein sequence ID" value="NED96166.1"/>
    <property type="molecule type" value="Genomic_DNA"/>
</dbReference>
<dbReference type="RefSeq" id="WP_163818950.1">
    <property type="nucleotide sequence ID" value="NZ_JAAGOB010000006.1"/>
</dbReference>
<dbReference type="AlphaFoldDB" id="A0A6N9YMA3"/>
<evidence type="ECO:0000256" key="1">
    <source>
        <dbReference type="SAM" id="MobiDB-lite"/>
    </source>
</evidence>
<evidence type="ECO:0000313" key="3">
    <source>
        <dbReference type="Proteomes" id="UP000469185"/>
    </source>
</evidence>
<feature type="region of interest" description="Disordered" evidence="1">
    <location>
        <begin position="27"/>
        <end position="88"/>
    </location>
</feature>
<dbReference type="Proteomes" id="UP000469185">
    <property type="component" value="Unassembled WGS sequence"/>
</dbReference>
<name>A0A6N9YMA3_9ACTN</name>